<dbReference type="EMBL" id="JANJOU010000003">
    <property type="protein sequence ID" value="MCR0981812.1"/>
    <property type="molecule type" value="Genomic_DNA"/>
</dbReference>
<dbReference type="InterPro" id="IPR001387">
    <property type="entry name" value="Cro/C1-type_HTH"/>
</dbReference>
<dbReference type="SMART" id="SM00530">
    <property type="entry name" value="HTH_XRE"/>
    <property type="match status" value="1"/>
</dbReference>
<dbReference type="SUPFAM" id="SSF47413">
    <property type="entry name" value="lambda repressor-like DNA-binding domains"/>
    <property type="match status" value="1"/>
</dbReference>
<dbReference type="InterPro" id="IPR010982">
    <property type="entry name" value="Lambda_DNA-bd_dom_sf"/>
</dbReference>
<sequence length="121" mass="13425">MELSDFVRTERIKKGWTQRVLAKTLGVSPSAVAQWELGTTKPSPANLIDLCNVFGVSAQSFFAPGAPYHGHVVQDPEELALLADWRRLTGPERTLFRRMLKGALPAVNSDVDQPEPARERN</sequence>
<keyword evidence="1" id="KW-0238">DNA-binding</keyword>
<feature type="domain" description="HTH cro/C1-type" evidence="2">
    <location>
        <begin position="7"/>
        <end position="61"/>
    </location>
</feature>
<accession>A0ABT1X3Q3</accession>
<dbReference type="PANTHER" id="PTHR46558:SF15">
    <property type="entry name" value="HELIX-TURN-HELIX DOMAIN PROTEIN"/>
    <property type="match status" value="1"/>
</dbReference>
<comment type="caution">
    <text evidence="3">The sequence shown here is derived from an EMBL/GenBank/DDBJ whole genome shotgun (WGS) entry which is preliminary data.</text>
</comment>
<name>A0ABT1X3Q3_9PROT</name>
<keyword evidence="4" id="KW-1185">Reference proteome</keyword>
<evidence type="ECO:0000313" key="4">
    <source>
        <dbReference type="Proteomes" id="UP001524642"/>
    </source>
</evidence>
<proteinExistence type="predicted"/>
<dbReference type="PANTHER" id="PTHR46558">
    <property type="entry name" value="TRACRIPTIONAL REGULATORY PROTEIN-RELATED-RELATED"/>
    <property type="match status" value="1"/>
</dbReference>
<evidence type="ECO:0000313" key="3">
    <source>
        <dbReference type="EMBL" id="MCR0981812.1"/>
    </source>
</evidence>
<organism evidence="3 4">
    <name type="scientific">Roseomonas populi</name>
    <dbReference type="NCBI Taxonomy" id="3121582"/>
    <lineage>
        <taxon>Bacteria</taxon>
        <taxon>Pseudomonadati</taxon>
        <taxon>Pseudomonadota</taxon>
        <taxon>Alphaproteobacteria</taxon>
        <taxon>Acetobacterales</taxon>
        <taxon>Roseomonadaceae</taxon>
        <taxon>Roseomonas</taxon>
    </lineage>
</organism>
<gene>
    <name evidence="3" type="ORF">NRP21_07095</name>
</gene>
<protein>
    <submittedName>
        <fullName evidence="3">Helix-turn-helix domain-containing protein</fullName>
    </submittedName>
</protein>
<dbReference type="CDD" id="cd00093">
    <property type="entry name" value="HTH_XRE"/>
    <property type="match status" value="1"/>
</dbReference>
<dbReference type="Gene3D" id="1.10.260.40">
    <property type="entry name" value="lambda repressor-like DNA-binding domains"/>
    <property type="match status" value="1"/>
</dbReference>
<dbReference type="Proteomes" id="UP001524642">
    <property type="component" value="Unassembled WGS sequence"/>
</dbReference>
<dbReference type="PROSITE" id="PS50943">
    <property type="entry name" value="HTH_CROC1"/>
    <property type="match status" value="1"/>
</dbReference>
<dbReference type="Pfam" id="PF01381">
    <property type="entry name" value="HTH_3"/>
    <property type="match status" value="1"/>
</dbReference>
<evidence type="ECO:0000259" key="2">
    <source>
        <dbReference type="PROSITE" id="PS50943"/>
    </source>
</evidence>
<evidence type="ECO:0000256" key="1">
    <source>
        <dbReference type="ARBA" id="ARBA00023125"/>
    </source>
</evidence>
<reference evidence="3 4" key="1">
    <citation type="submission" date="2022-06" db="EMBL/GenBank/DDBJ databases">
        <title>Roseomonas CN29.</title>
        <authorList>
            <person name="Cheng Y."/>
            <person name="He X."/>
        </authorList>
    </citation>
    <scope>NUCLEOTIDE SEQUENCE [LARGE SCALE GENOMIC DNA]</scope>
    <source>
        <strain evidence="3 4">CN29</strain>
    </source>
</reference>
<dbReference type="RefSeq" id="WP_257715474.1">
    <property type="nucleotide sequence ID" value="NZ_JANJOU010000003.1"/>
</dbReference>